<feature type="transmembrane region" description="Helical" evidence="7">
    <location>
        <begin position="684"/>
        <end position="705"/>
    </location>
</feature>
<evidence type="ECO:0000256" key="3">
    <source>
        <dbReference type="ARBA" id="ARBA00022741"/>
    </source>
</evidence>
<feature type="transmembrane region" description="Helical" evidence="7">
    <location>
        <begin position="766"/>
        <end position="785"/>
    </location>
</feature>
<sequence length="1337" mass="150763">MTFVTFPGISLAMTSAARGIKEQFPPAHIDVYYEHISLPHKLLLCLHPSIALQMVLKVLVSFERDGVKTSVLTLAHQIPLDSMRLIYFIIIFVFEIWIYMVITVYLDCVLKSRYGVNKPWYYLFRSTEWHDEKQNKVAGESVDAKSKTAEPGFEPYREDVEPSVETFNLTKKYGNITAVNNLNIKFFHGEIFALLGQNGSGKSSTLDLFVGFTPPTSGKATICGYDIATNMVKIQAFTGFCPQSNHVYEDLTVKEHVLIFGRLRGLRGSEATEECIDLLEKLRLFEMRNVTARKLSKGDQRKLCLAIALIGNPKVVILDEPTCGMDYYSRRAVWDILLAELLGDKIGILSEGSLKVCGSHAFLRRYFGFGYSLKMKMLPNVISDFQKILELVRGSMPNASLSTLPVHPNRDRVFCINLPEDGYSSNAMSSLFSDLTKYKESLQIQGFNVSTATLDEVFLALALKLNPSALDIVTNANKDPPEQNAGSRKPKKQSILLPFIHFAVLLKKKIIFTIAKRNLVICQILIPVMLFAMAFVRLSWPIERVGRDAPSLTISLDSYAEAISFFHPSTDYSEDVTRAVLGLSAKPGPGSTIEADLSVINSDYYYFRTHYIIGLSTDTGPAKEVLVYFTVFHFHSAPLAVNIFANTLLKKMDITRKITIINHPFQHPYFTGPEYHHDPYAPELYAILVTIGLTILVSCFIVFPLEERINQVKHLQLMSGVNPLVYWMATFICDSFIIMIVFSAAYSFRSAYDPSSVFIVDQELNLLGLIISLVCFMHCGLFMSYTFSHFAYSVSGGFALYIEMTILFGLLLPFFNAASMPTGLDDSEFFRYTFRLVPTFSFASAMRKYVNAVLTTAKCNHLTDMGKQYYCGESKELAVSAKRSCCMNCVSLEGSKDCIDRRGLLRGFWEEVDEKYTSNDNVRYRDPSATYEIFNLMFVGLIFNFLAIFLDSDAWKFVEALVFGLFGKAFQTDVHDDDVLDEMDKVDDLVNSKKFDQEALIAKNLSKTYGIFPALHDVSFCVHPSETFGILGVNGAGSLYFCSSSKSTLFQLLTASKTETFGNVYTGDCNLTNGRSRLMRKMGYSSHTGTSIMTYLSPEAMLRLFSRLRGLSVKESEEQTTELLKKMNLEEFAKVRCQNLSGGTKRRLTAVIATIASPEIVLIDEPTSSADPVSRRFYWELLKEVKRNGQTLIFNSHRIHDCEALCHRVGILIDGKFQCIGSPTHLKDKFGRGFKLLIKLVPGPADNQGYVSSLSDTVVEMFSPCSLRDRRRNVIQYVIHDHTISWDFLYLKMEHIKLRYNDLVEDYAFSETTLEEVFLSFVLFQNCGRVPDVGGCN</sequence>
<gene>
    <name evidence="9" type="ORF">Ocin01_02916</name>
</gene>
<comment type="caution">
    <text evidence="9">The sequence shown here is derived from an EMBL/GenBank/DDBJ whole genome shotgun (WGS) entry which is preliminary data.</text>
</comment>
<feature type="transmembrane region" description="Helical" evidence="7">
    <location>
        <begin position="725"/>
        <end position="746"/>
    </location>
</feature>
<dbReference type="PROSITE" id="PS00211">
    <property type="entry name" value="ABC_TRANSPORTER_1"/>
    <property type="match status" value="1"/>
</dbReference>
<evidence type="ECO:0000313" key="10">
    <source>
        <dbReference type="Proteomes" id="UP000094527"/>
    </source>
</evidence>
<dbReference type="GO" id="GO:0005319">
    <property type="term" value="F:lipid transporter activity"/>
    <property type="evidence" value="ECO:0007669"/>
    <property type="project" value="TreeGrafter"/>
</dbReference>
<keyword evidence="6 7" id="KW-0472">Membrane</keyword>
<dbReference type="InterPro" id="IPR003593">
    <property type="entry name" value="AAA+_ATPase"/>
</dbReference>
<evidence type="ECO:0000259" key="8">
    <source>
        <dbReference type="PROSITE" id="PS50893"/>
    </source>
</evidence>
<dbReference type="GO" id="GO:0140359">
    <property type="term" value="F:ABC-type transporter activity"/>
    <property type="evidence" value="ECO:0007669"/>
    <property type="project" value="InterPro"/>
</dbReference>
<dbReference type="PANTHER" id="PTHR19229:SF250">
    <property type="entry name" value="ABC TRANSPORTER DOMAIN-CONTAINING PROTEIN-RELATED"/>
    <property type="match status" value="1"/>
</dbReference>
<dbReference type="STRING" id="48709.A0A1D2NEX5"/>
<feature type="transmembrane region" description="Helical" evidence="7">
    <location>
        <begin position="85"/>
        <end position="106"/>
    </location>
</feature>
<feature type="domain" description="ABC transporter" evidence="8">
    <location>
        <begin position="1000"/>
        <end position="1239"/>
    </location>
</feature>
<evidence type="ECO:0000256" key="2">
    <source>
        <dbReference type="ARBA" id="ARBA00022692"/>
    </source>
</evidence>
<dbReference type="Pfam" id="PF12698">
    <property type="entry name" value="ABC2_membrane_3"/>
    <property type="match status" value="1"/>
</dbReference>
<evidence type="ECO:0000256" key="5">
    <source>
        <dbReference type="ARBA" id="ARBA00022989"/>
    </source>
</evidence>
<dbReference type="GO" id="GO:0005524">
    <property type="term" value="F:ATP binding"/>
    <property type="evidence" value="ECO:0007669"/>
    <property type="project" value="UniProtKB-KW"/>
</dbReference>
<dbReference type="InterPro" id="IPR013525">
    <property type="entry name" value="ABC2_TM"/>
</dbReference>
<dbReference type="SUPFAM" id="SSF52540">
    <property type="entry name" value="P-loop containing nucleoside triphosphate hydrolases"/>
    <property type="match status" value="2"/>
</dbReference>
<evidence type="ECO:0000256" key="4">
    <source>
        <dbReference type="ARBA" id="ARBA00022840"/>
    </source>
</evidence>
<dbReference type="OMA" id="EATEECI"/>
<feature type="transmembrane region" description="Helical" evidence="7">
    <location>
        <begin position="625"/>
        <end position="649"/>
    </location>
</feature>
<dbReference type="PROSITE" id="PS50893">
    <property type="entry name" value="ABC_TRANSPORTER_2"/>
    <property type="match status" value="2"/>
</dbReference>
<protein>
    <submittedName>
        <fullName evidence="9">ATP-binding cassette sub-family A member 3</fullName>
    </submittedName>
</protein>
<keyword evidence="2 7" id="KW-0812">Transmembrane</keyword>
<feature type="transmembrane region" description="Helical" evidence="7">
    <location>
        <begin position="518"/>
        <end position="540"/>
    </location>
</feature>
<accession>A0A1D2NEX5</accession>
<dbReference type="SMART" id="SM00382">
    <property type="entry name" value="AAA"/>
    <property type="match status" value="2"/>
</dbReference>
<evidence type="ECO:0000256" key="7">
    <source>
        <dbReference type="SAM" id="Phobius"/>
    </source>
</evidence>
<dbReference type="PANTHER" id="PTHR19229">
    <property type="entry name" value="ATP-BINDING CASSETTE TRANSPORTER SUBFAMILY A ABCA"/>
    <property type="match status" value="1"/>
</dbReference>
<dbReference type="InterPro" id="IPR017871">
    <property type="entry name" value="ABC_transporter-like_CS"/>
</dbReference>
<dbReference type="OrthoDB" id="10255969at2759"/>
<feature type="domain" description="ABC transporter" evidence="8">
    <location>
        <begin position="164"/>
        <end position="418"/>
    </location>
</feature>
<keyword evidence="10" id="KW-1185">Reference proteome</keyword>
<dbReference type="InterPro" id="IPR003439">
    <property type="entry name" value="ABC_transporter-like_ATP-bd"/>
</dbReference>
<name>A0A1D2NEX5_ORCCI</name>
<dbReference type="InterPro" id="IPR026082">
    <property type="entry name" value="ABCA"/>
</dbReference>
<keyword evidence="3" id="KW-0547">Nucleotide-binding</keyword>
<evidence type="ECO:0000256" key="6">
    <source>
        <dbReference type="ARBA" id="ARBA00023136"/>
    </source>
</evidence>
<feature type="transmembrane region" description="Helical" evidence="7">
    <location>
        <begin position="791"/>
        <end position="815"/>
    </location>
</feature>
<evidence type="ECO:0000256" key="1">
    <source>
        <dbReference type="ARBA" id="ARBA00004141"/>
    </source>
</evidence>
<dbReference type="Pfam" id="PF00005">
    <property type="entry name" value="ABC_tran"/>
    <property type="match status" value="2"/>
</dbReference>
<dbReference type="Gene3D" id="3.40.50.300">
    <property type="entry name" value="P-loop containing nucleotide triphosphate hydrolases"/>
    <property type="match status" value="2"/>
</dbReference>
<evidence type="ECO:0000313" key="9">
    <source>
        <dbReference type="EMBL" id="ODN03777.1"/>
    </source>
</evidence>
<dbReference type="GO" id="GO:0016020">
    <property type="term" value="C:membrane"/>
    <property type="evidence" value="ECO:0007669"/>
    <property type="project" value="UniProtKB-SubCell"/>
</dbReference>
<keyword evidence="4 9" id="KW-0067">ATP-binding</keyword>
<reference evidence="9 10" key="1">
    <citation type="journal article" date="2016" name="Genome Biol. Evol.">
        <title>Gene Family Evolution Reflects Adaptation to Soil Environmental Stressors in the Genome of the Collembolan Orchesella cincta.</title>
        <authorList>
            <person name="Faddeeva-Vakhrusheva A."/>
            <person name="Derks M.F."/>
            <person name="Anvar S.Y."/>
            <person name="Agamennone V."/>
            <person name="Suring W."/>
            <person name="Smit S."/>
            <person name="van Straalen N.M."/>
            <person name="Roelofs D."/>
        </authorList>
    </citation>
    <scope>NUCLEOTIDE SEQUENCE [LARGE SCALE GENOMIC DNA]</scope>
    <source>
        <tissue evidence="9">Mixed pool</tissue>
    </source>
</reference>
<dbReference type="Proteomes" id="UP000094527">
    <property type="component" value="Unassembled WGS sequence"/>
</dbReference>
<dbReference type="CDD" id="cd03263">
    <property type="entry name" value="ABC_subfamily_A"/>
    <property type="match status" value="2"/>
</dbReference>
<keyword evidence="5 7" id="KW-1133">Transmembrane helix</keyword>
<dbReference type="InterPro" id="IPR027417">
    <property type="entry name" value="P-loop_NTPase"/>
</dbReference>
<organism evidence="9 10">
    <name type="scientific">Orchesella cincta</name>
    <name type="common">Springtail</name>
    <name type="synonym">Podura cincta</name>
    <dbReference type="NCBI Taxonomy" id="48709"/>
    <lineage>
        <taxon>Eukaryota</taxon>
        <taxon>Metazoa</taxon>
        <taxon>Ecdysozoa</taxon>
        <taxon>Arthropoda</taxon>
        <taxon>Hexapoda</taxon>
        <taxon>Collembola</taxon>
        <taxon>Entomobryomorpha</taxon>
        <taxon>Entomobryoidea</taxon>
        <taxon>Orchesellidae</taxon>
        <taxon>Orchesellinae</taxon>
        <taxon>Orchesella</taxon>
    </lineage>
</organism>
<proteinExistence type="predicted"/>
<dbReference type="EMBL" id="LJIJ01000064">
    <property type="protein sequence ID" value="ODN03777.1"/>
    <property type="molecule type" value="Genomic_DNA"/>
</dbReference>
<feature type="transmembrane region" description="Helical" evidence="7">
    <location>
        <begin position="933"/>
        <end position="950"/>
    </location>
</feature>
<comment type="subcellular location">
    <subcellularLocation>
        <location evidence="1">Membrane</location>
        <topology evidence="1">Multi-pass membrane protein</topology>
    </subcellularLocation>
</comment>
<dbReference type="GO" id="GO:0016887">
    <property type="term" value="F:ATP hydrolysis activity"/>
    <property type="evidence" value="ECO:0007669"/>
    <property type="project" value="InterPro"/>
</dbReference>